<dbReference type="Pfam" id="PF13111">
    <property type="entry name" value="pPIWI_RE_X"/>
    <property type="match status" value="1"/>
</dbReference>
<feature type="domain" description="pPIWI-RE RNaseH" evidence="2">
    <location>
        <begin position="670"/>
        <end position="967"/>
    </location>
</feature>
<evidence type="ECO:0000259" key="2">
    <source>
        <dbReference type="Pfam" id="PF13032"/>
    </source>
</evidence>
<dbReference type="EMBL" id="JBHSOF010000026">
    <property type="protein sequence ID" value="MFC5665342.1"/>
    <property type="molecule type" value="Genomic_DNA"/>
</dbReference>
<evidence type="ECO:0000256" key="1">
    <source>
        <dbReference type="SAM" id="MobiDB-lite"/>
    </source>
</evidence>
<gene>
    <name evidence="4" type="ORF">ACFP3U_20465</name>
</gene>
<proteinExistence type="predicted"/>
<evidence type="ECO:0000313" key="4">
    <source>
        <dbReference type="EMBL" id="MFC5665342.1"/>
    </source>
</evidence>
<feature type="region of interest" description="Disordered" evidence="1">
    <location>
        <begin position="786"/>
        <end position="808"/>
    </location>
</feature>
<organism evidence="4 5">
    <name type="scientific">Kitasatospora misakiensis</name>
    <dbReference type="NCBI Taxonomy" id="67330"/>
    <lineage>
        <taxon>Bacteria</taxon>
        <taxon>Bacillati</taxon>
        <taxon>Actinomycetota</taxon>
        <taxon>Actinomycetes</taxon>
        <taxon>Kitasatosporales</taxon>
        <taxon>Streptomycetaceae</taxon>
        <taxon>Kitasatospora</taxon>
    </lineage>
</organism>
<evidence type="ECO:0000259" key="3">
    <source>
        <dbReference type="Pfam" id="PF13111"/>
    </source>
</evidence>
<name>A0ABW0X664_9ACTN</name>
<reference evidence="5" key="1">
    <citation type="journal article" date="2019" name="Int. J. Syst. Evol. Microbiol.">
        <title>The Global Catalogue of Microorganisms (GCM) 10K type strain sequencing project: providing services to taxonomists for standard genome sequencing and annotation.</title>
        <authorList>
            <consortium name="The Broad Institute Genomics Platform"/>
            <consortium name="The Broad Institute Genome Sequencing Center for Infectious Disease"/>
            <person name="Wu L."/>
            <person name="Ma J."/>
        </authorList>
    </citation>
    <scope>NUCLEOTIDE SEQUENCE [LARGE SCALE GENOMIC DNA]</scope>
    <source>
        <strain evidence="5">CGMCC 4.1437</strain>
    </source>
</reference>
<comment type="caution">
    <text evidence="4">The sequence shown here is derived from an EMBL/GenBank/DDBJ whole genome shotgun (WGS) entry which is preliminary data.</text>
</comment>
<dbReference type="RefSeq" id="WP_380227031.1">
    <property type="nucleotide sequence ID" value="NZ_JBHSOF010000026.1"/>
</dbReference>
<feature type="domain" description="pPIWI-RE module N-terminal" evidence="3">
    <location>
        <begin position="213"/>
        <end position="433"/>
    </location>
</feature>
<accession>A0ABW0X664</accession>
<keyword evidence="5" id="KW-1185">Reference proteome</keyword>
<evidence type="ECO:0000313" key="5">
    <source>
        <dbReference type="Proteomes" id="UP001595975"/>
    </source>
</evidence>
<dbReference type="InterPro" id="IPR025085">
    <property type="entry name" value="pPIWI_RE_X"/>
</dbReference>
<dbReference type="Proteomes" id="UP001595975">
    <property type="component" value="Unassembled WGS sequence"/>
</dbReference>
<dbReference type="Pfam" id="PF13032">
    <property type="entry name" value="RNaseH_pPIWI_RE"/>
    <property type="match status" value="1"/>
</dbReference>
<sequence length="994" mass="111509">MGRRAAERDLTAHTTAIHCTTDLLKGMEALVWEFDDDTRNEWRGLQKTARANAKAVRDQREEDVFLVPYSIVVTVLQQLTDGYVHLDKYLRYMVSLTEITPRTLAKVFTFLEGIVRKIPLDEVPFQVESRLATLIAATTARRLPLAEHILATGDEGVVNPPSWAYDAVKWHIAKRLAAVPLIDQQMEGVTEEYVDKKGETKERIIGWQAAKDEGTRAEVHYRPANDGSLVAWGHPIGPTFAGRGHPIKAEDITRDWPTDESSSRLQYAMSRMTVKMATYTAVDHPIINTDAHVRRVNNALIFSRTALVDQGTGRPLLKVTLDGRGLRQANSYALEILAKLDADRTALNAVENRVERERNLWNTRDANGKRATLLTPAPGPVRPVVPTPPKWFAVGTGAGLYHLGLLRDQIERAFDGAARLLELKSKGSVFSPRPFETISAAEKAARKKDNQYIDLVGLPDPASIQRSIEAAGYKTLRILCLYYEAPTRMRMLHGLAHSYRLDPSDIDRSVDGDRIALAPGVEAVFHYAKDLLAHGPVTTRATDTRAVVDAYSEPGVMLAAWCETEKPIAAEEHKQLKSSEVERALEDSDAKFQTRRALAATLTPSQYLIGRQRDAVKGDQVLTVPKKPYDDHRVYMGLLDLYRSCGIIDARFEEALYGPDDSYSIPRMAWCGVHIRKQATDRRFRGEPKRIVTASVIIPPDTPEGAWRMLGWSNLSPVWEHYPTAQARFHAANYPLHRADGDNEIQRWTQAGHDVKLALQDLADELDDLPYALIIDGSACRRMWPGLNNNKQGKQPDPTDSRPWLPSSGLPVHAAPVSVIRLNCNQEEMPRLAYVTEKLKSGKEKTLKTSSDLYFPAERTEGHPWFLYTEPRNYGKKRHGQYKTRWRADPGHASENADERKENELNAPWYAMSTREITPMCTNSGYQREHLAVAAARLSHQALAWSDRTRYAAPQHAALQMDLDHPQYRRSAPTDPESLKVIADAMNGNSSVGS</sequence>
<protein>
    <submittedName>
        <fullName evidence="4">RNaseH domain-containing protein</fullName>
    </submittedName>
</protein>
<dbReference type="InterPro" id="IPR024996">
    <property type="entry name" value="RNaseH_pPIWI_RE"/>
</dbReference>